<protein>
    <submittedName>
        <fullName evidence="2">Uncharacterized protein</fullName>
    </submittedName>
</protein>
<sequence>MVKQTQFFAFLKKRGSLGLVTAVFFLLAVYGLIASSNILFIVGLFTILSIYSRIYSCKAPLDISVIGIGSICIAVISDVWLAAIFGLSIWLVTMVWQPYIEFSYQIPHAIASFIVMFFFPIFISYAGKNLVLIAVSYGVAKFVIESMVFTPLLRPATIIPDLIFNLQELPFTIFYTALVMQFFAGPILLSLGIPGWETGSLWLFIKTIF</sequence>
<proteinExistence type="predicted"/>
<feature type="transmembrane region" description="Helical" evidence="1">
    <location>
        <begin position="20"/>
        <end position="51"/>
    </location>
</feature>
<name>A0A832UYW7_9ARCH</name>
<feature type="transmembrane region" description="Helical" evidence="1">
    <location>
        <begin position="173"/>
        <end position="196"/>
    </location>
</feature>
<dbReference type="EMBL" id="DVAD01000003">
    <property type="protein sequence ID" value="HIJ99262.1"/>
    <property type="molecule type" value="Genomic_DNA"/>
</dbReference>
<keyword evidence="1" id="KW-0472">Membrane</keyword>
<evidence type="ECO:0000313" key="2">
    <source>
        <dbReference type="EMBL" id="HIJ99262.1"/>
    </source>
</evidence>
<dbReference type="Proteomes" id="UP000604391">
    <property type="component" value="Unassembled WGS sequence"/>
</dbReference>
<dbReference type="AlphaFoldDB" id="A0A832UYW7"/>
<organism evidence="2 3">
    <name type="scientific">Candidatus Undinarchaeum marinum</name>
    <dbReference type="NCBI Taxonomy" id="2756141"/>
    <lineage>
        <taxon>Archaea</taxon>
        <taxon>Candidatus Undinarchaeota</taxon>
        <taxon>Candidatus Undinarchaeia</taxon>
        <taxon>Candidatus Undinarchaeales</taxon>
        <taxon>Candidatus Undinarchaeaceae</taxon>
        <taxon>Candidatus Undinarchaeum</taxon>
    </lineage>
</organism>
<keyword evidence="1" id="KW-0812">Transmembrane</keyword>
<evidence type="ECO:0000256" key="1">
    <source>
        <dbReference type="SAM" id="Phobius"/>
    </source>
</evidence>
<keyword evidence="1" id="KW-1133">Transmembrane helix</keyword>
<accession>A0A832UYW7</accession>
<reference evidence="2 3" key="1">
    <citation type="journal article" name="Nat. Commun.">
        <title>Undinarchaeota illuminate DPANN phylogeny and the impact of gene transfer on archaeal evolution.</title>
        <authorList>
            <person name="Dombrowski N."/>
            <person name="Williams T.A."/>
            <person name="Sun J."/>
            <person name="Woodcroft B.J."/>
            <person name="Lee J.H."/>
            <person name="Minh B.Q."/>
            <person name="Rinke C."/>
            <person name="Spang A."/>
        </authorList>
    </citation>
    <scope>NUCLEOTIDE SEQUENCE [LARGE SCALE GENOMIC DNA]</scope>
    <source>
        <strain evidence="2">MAG_bin17</strain>
    </source>
</reference>
<feature type="transmembrane region" description="Helical" evidence="1">
    <location>
        <begin position="130"/>
        <end position="153"/>
    </location>
</feature>
<feature type="transmembrane region" description="Helical" evidence="1">
    <location>
        <begin position="63"/>
        <end position="92"/>
    </location>
</feature>
<gene>
    <name evidence="2" type="ORF">H1011_00360</name>
</gene>
<comment type="caution">
    <text evidence="2">The sequence shown here is derived from an EMBL/GenBank/DDBJ whole genome shotgun (WGS) entry which is preliminary data.</text>
</comment>
<evidence type="ECO:0000313" key="3">
    <source>
        <dbReference type="Proteomes" id="UP000604391"/>
    </source>
</evidence>
<feature type="transmembrane region" description="Helical" evidence="1">
    <location>
        <begin position="104"/>
        <end position="123"/>
    </location>
</feature>
<keyword evidence="3" id="KW-1185">Reference proteome</keyword>